<comment type="catalytic activity">
    <reaction evidence="4">
        <text>(R)-pantoate + NADP(+) = 2-dehydropantoate + NADPH + H(+)</text>
        <dbReference type="Rhea" id="RHEA:16233"/>
        <dbReference type="ChEBI" id="CHEBI:11561"/>
        <dbReference type="ChEBI" id="CHEBI:15378"/>
        <dbReference type="ChEBI" id="CHEBI:15980"/>
        <dbReference type="ChEBI" id="CHEBI:57783"/>
        <dbReference type="ChEBI" id="CHEBI:58349"/>
        <dbReference type="EC" id="1.1.1.169"/>
    </reaction>
</comment>
<dbReference type="InterPro" id="IPR008927">
    <property type="entry name" value="6-PGluconate_DH-like_C_sf"/>
</dbReference>
<keyword evidence="3 4" id="KW-0560">Oxidoreductase</keyword>
<evidence type="ECO:0000256" key="2">
    <source>
        <dbReference type="ARBA" id="ARBA00022857"/>
    </source>
</evidence>
<dbReference type="InterPro" id="IPR013332">
    <property type="entry name" value="KPR_N"/>
</dbReference>
<evidence type="ECO:0000256" key="1">
    <source>
        <dbReference type="ARBA" id="ARBA00007870"/>
    </source>
</evidence>
<organism evidence="7 8">
    <name type="scientific">Penicillium polonicum</name>
    <dbReference type="NCBI Taxonomy" id="60169"/>
    <lineage>
        <taxon>Eukaryota</taxon>
        <taxon>Fungi</taxon>
        <taxon>Dikarya</taxon>
        <taxon>Ascomycota</taxon>
        <taxon>Pezizomycotina</taxon>
        <taxon>Eurotiomycetes</taxon>
        <taxon>Eurotiomycetidae</taxon>
        <taxon>Eurotiales</taxon>
        <taxon>Aspergillaceae</taxon>
        <taxon>Penicillium</taxon>
    </lineage>
</organism>
<dbReference type="Pfam" id="PF08546">
    <property type="entry name" value="ApbA_C"/>
    <property type="match status" value="1"/>
</dbReference>
<name>A0A1V6NED6_PENPO</name>
<keyword evidence="2 4" id="KW-0521">NADP</keyword>
<evidence type="ECO:0000313" key="8">
    <source>
        <dbReference type="Proteomes" id="UP000191408"/>
    </source>
</evidence>
<comment type="caution">
    <text evidence="7">The sequence shown here is derived from an EMBL/GenBank/DDBJ whole genome shotgun (WGS) entry which is preliminary data.</text>
</comment>
<dbReference type="GO" id="GO:0015940">
    <property type="term" value="P:pantothenate biosynthetic process"/>
    <property type="evidence" value="ECO:0007669"/>
    <property type="project" value="InterPro"/>
</dbReference>
<dbReference type="EC" id="1.1.1.169" evidence="4"/>
<dbReference type="SUPFAM" id="SSF51735">
    <property type="entry name" value="NAD(P)-binding Rossmann-fold domains"/>
    <property type="match status" value="1"/>
</dbReference>
<feature type="domain" description="Ketopantoate reductase C-terminal" evidence="6">
    <location>
        <begin position="198"/>
        <end position="321"/>
    </location>
</feature>
<dbReference type="SUPFAM" id="SSF48179">
    <property type="entry name" value="6-phosphogluconate dehydrogenase C-terminal domain-like"/>
    <property type="match status" value="1"/>
</dbReference>
<dbReference type="PANTHER" id="PTHR21708:SF30">
    <property type="entry name" value="2-DEHYDROPANTOATE 2-REDUCTASE-RELATED"/>
    <property type="match status" value="1"/>
</dbReference>
<dbReference type="OrthoDB" id="3609at2759"/>
<evidence type="ECO:0000256" key="3">
    <source>
        <dbReference type="ARBA" id="ARBA00023002"/>
    </source>
</evidence>
<dbReference type="Gene3D" id="1.10.1040.10">
    <property type="entry name" value="N-(1-d-carboxylethyl)-l-norvaline Dehydrogenase, domain 2"/>
    <property type="match status" value="1"/>
</dbReference>
<evidence type="ECO:0000259" key="5">
    <source>
        <dbReference type="Pfam" id="PF02558"/>
    </source>
</evidence>
<evidence type="ECO:0000313" key="7">
    <source>
        <dbReference type="EMBL" id="OQD62806.1"/>
    </source>
</evidence>
<dbReference type="InterPro" id="IPR036291">
    <property type="entry name" value="NAD(P)-bd_dom_sf"/>
</dbReference>
<sequence>MASKARVLLVGSGGIGTIAALNLERGNLAQVSCVLRSNYAAVMQRGFEIVSSEHGHIQGWRPTEILNAVPHFHGNGDRPFDYIVICTKNVPDVGPSLYQIIGPAVTPRHTVIVLIQNGLNIERPFLLCFPDNIILSGVSRIDAHEVSPGVIEQKQKDNLHVGAFHNPHLDSDKQRRAAEEFVKIYSAGGNTTCLHEPDVARDRWSKLVYNATWNPICALTGVNTGDLRLTNCVIDDLLYPAMKEVLKVSQARGCLLPITIIDETIHCDPVEEKVTPSMQKDVEKGNFIEHENILGEVIRQARAAGVATPILSTLYALCSGIQWKTKKAKGLVDLARNPDSI</sequence>
<dbReference type="GO" id="GO:0008677">
    <property type="term" value="F:2-dehydropantoate 2-reductase activity"/>
    <property type="evidence" value="ECO:0007669"/>
    <property type="project" value="UniProtKB-EC"/>
</dbReference>
<evidence type="ECO:0000256" key="4">
    <source>
        <dbReference type="RuleBase" id="RU362068"/>
    </source>
</evidence>
<dbReference type="AlphaFoldDB" id="A0A1V6NED6"/>
<dbReference type="PANTHER" id="PTHR21708">
    <property type="entry name" value="PROBABLE 2-DEHYDROPANTOATE 2-REDUCTASE"/>
    <property type="match status" value="1"/>
</dbReference>
<dbReference type="InterPro" id="IPR013328">
    <property type="entry name" value="6PGD_dom2"/>
</dbReference>
<comment type="similarity">
    <text evidence="1 4">Belongs to the ketopantoate reductase family.</text>
</comment>
<dbReference type="Gene3D" id="3.40.50.720">
    <property type="entry name" value="NAD(P)-binding Rossmann-like Domain"/>
    <property type="match status" value="1"/>
</dbReference>
<evidence type="ECO:0000259" key="6">
    <source>
        <dbReference type="Pfam" id="PF08546"/>
    </source>
</evidence>
<dbReference type="InterPro" id="IPR051402">
    <property type="entry name" value="KPR-Related"/>
</dbReference>
<proteinExistence type="inferred from homology"/>
<reference evidence="8" key="1">
    <citation type="journal article" date="2017" name="Nat. Microbiol.">
        <title>Global analysis of biosynthetic gene clusters reveals vast potential of secondary metabolite production in Penicillium species.</title>
        <authorList>
            <person name="Nielsen J.C."/>
            <person name="Grijseels S."/>
            <person name="Prigent S."/>
            <person name="Ji B."/>
            <person name="Dainat J."/>
            <person name="Nielsen K.F."/>
            <person name="Frisvad J.C."/>
            <person name="Workman M."/>
            <person name="Nielsen J."/>
        </authorList>
    </citation>
    <scope>NUCLEOTIDE SEQUENCE [LARGE SCALE GENOMIC DNA]</scope>
    <source>
        <strain evidence="8">IBT 4502</strain>
    </source>
</reference>
<comment type="function">
    <text evidence="4">Catalyzes the NADPH-dependent reduction of ketopantoate into pantoic acid.</text>
</comment>
<accession>A0A1V6NED6</accession>
<dbReference type="InterPro" id="IPR003710">
    <property type="entry name" value="ApbA"/>
</dbReference>
<feature type="domain" description="Ketopantoate reductase N-terminal" evidence="5">
    <location>
        <begin position="7"/>
        <end position="165"/>
    </location>
</feature>
<dbReference type="FunFam" id="1.10.1040.10:FF:000017">
    <property type="entry name" value="2-dehydropantoate 2-reductase"/>
    <property type="match status" value="1"/>
</dbReference>
<keyword evidence="8" id="KW-1185">Reference proteome</keyword>
<dbReference type="NCBIfam" id="TIGR00745">
    <property type="entry name" value="apbA_panE"/>
    <property type="match status" value="1"/>
</dbReference>
<protein>
    <recommendedName>
        <fullName evidence="4">2-dehydropantoate 2-reductase</fullName>
        <ecNumber evidence="4">1.1.1.169</ecNumber>
    </recommendedName>
    <alternativeName>
        <fullName evidence="4">Ketopantoate reductase</fullName>
    </alternativeName>
</protein>
<dbReference type="EMBL" id="MDYM01000011">
    <property type="protein sequence ID" value="OQD62806.1"/>
    <property type="molecule type" value="Genomic_DNA"/>
</dbReference>
<gene>
    <name evidence="7" type="ORF">PENPOL_c011G05929</name>
</gene>
<dbReference type="Pfam" id="PF02558">
    <property type="entry name" value="ApbA"/>
    <property type="match status" value="1"/>
</dbReference>
<dbReference type="STRING" id="60169.A0A1V6NED6"/>
<dbReference type="InterPro" id="IPR013752">
    <property type="entry name" value="KPA_reductase"/>
</dbReference>
<dbReference type="Proteomes" id="UP000191408">
    <property type="component" value="Unassembled WGS sequence"/>
</dbReference>
<dbReference type="GO" id="GO:0005737">
    <property type="term" value="C:cytoplasm"/>
    <property type="evidence" value="ECO:0007669"/>
    <property type="project" value="TreeGrafter"/>
</dbReference>